<dbReference type="Pfam" id="PF13500">
    <property type="entry name" value="AAA_26"/>
    <property type="match status" value="1"/>
</dbReference>
<keyword evidence="1 9" id="KW-0963">Cytoplasm</keyword>
<gene>
    <name evidence="9 10" type="primary">bioD</name>
    <name evidence="10" type="ORF">AB8S09_05550</name>
</gene>
<proteinExistence type="inferred from homology"/>
<evidence type="ECO:0000256" key="8">
    <source>
        <dbReference type="ARBA" id="ARBA00047386"/>
    </source>
</evidence>
<keyword evidence="11" id="KW-1185">Reference proteome</keyword>
<dbReference type="InterPro" id="IPR027417">
    <property type="entry name" value="P-loop_NTPase"/>
</dbReference>
<evidence type="ECO:0000256" key="3">
    <source>
        <dbReference type="ARBA" id="ARBA00022723"/>
    </source>
</evidence>
<protein>
    <recommendedName>
        <fullName evidence="9">ATP-dependent dethiobiotin synthetase BioD</fullName>
        <ecNumber evidence="9">6.3.3.3</ecNumber>
    </recommendedName>
    <alternativeName>
        <fullName evidence="9">DTB synthetase</fullName>
        <shortName evidence="9">DTBS</shortName>
    </alternativeName>
    <alternativeName>
        <fullName evidence="9">Dethiobiotin synthase</fullName>
    </alternativeName>
</protein>
<sequence>MTKAVYVVGTDTEIGKTLVTGALIYILRKNGCSAVYFKAALSGVESIDGKVIPGDTDFVSSIAGIEEEYEDLTPYIYKTAVSPYLASQIENNPVDIEVVRDKFSNLSKKYDYIICEGSGGVTCPIADVNNRVYTLDNLISDMGMDVILVARAGLGTINHTLLTVDYLRNRDISISGIVVNGYRDSMLCDDNIKMIKKMTGIPVLGVMPFVDKKSDSFMEDVKKESEKVFEPKKIIECMKEI</sequence>
<dbReference type="NCBIfam" id="TIGR00347">
    <property type="entry name" value="bioD"/>
    <property type="match status" value="1"/>
</dbReference>
<evidence type="ECO:0000256" key="6">
    <source>
        <dbReference type="ARBA" id="ARBA00022840"/>
    </source>
</evidence>
<dbReference type="InterPro" id="IPR004472">
    <property type="entry name" value="DTB_synth_BioD"/>
</dbReference>
<comment type="cofactor">
    <cofactor evidence="9">
        <name>Mg(2+)</name>
        <dbReference type="ChEBI" id="CHEBI:18420"/>
    </cofactor>
</comment>
<evidence type="ECO:0000256" key="1">
    <source>
        <dbReference type="ARBA" id="ARBA00022490"/>
    </source>
</evidence>
<comment type="similarity">
    <text evidence="9">Belongs to the dethiobiotin synthetase family.</text>
</comment>
<feature type="binding site" evidence="9">
    <location>
        <position position="57"/>
    </location>
    <ligand>
        <name>ATP</name>
        <dbReference type="ChEBI" id="CHEBI:30616"/>
    </ligand>
</feature>
<comment type="function">
    <text evidence="9">Catalyzes a mechanistically unusual reaction, the ATP-dependent insertion of CO2 between the N7 and N8 nitrogen atoms of 7,8-diaminopelargonic acid (DAPA, also called 7,8-diammoniononanoate) to form a ureido ring.</text>
</comment>
<keyword evidence="6 9" id="KW-0067">ATP-binding</keyword>
<keyword evidence="5 9" id="KW-0093">Biotin biosynthesis</keyword>
<comment type="pathway">
    <text evidence="9">Cofactor biosynthesis; biotin biosynthesis; biotin from 7,8-diaminononanoate: step 1/2.</text>
</comment>
<dbReference type="CDD" id="cd03109">
    <property type="entry name" value="DTBS"/>
    <property type="match status" value="1"/>
</dbReference>
<dbReference type="PANTHER" id="PTHR43210:SF2">
    <property type="entry name" value="ATP-DEPENDENT DETHIOBIOTIN SYNTHETASE BIOD 2"/>
    <property type="match status" value="1"/>
</dbReference>
<dbReference type="HAMAP" id="MF_00336">
    <property type="entry name" value="BioD"/>
    <property type="match status" value="1"/>
</dbReference>
<keyword evidence="4 9" id="KW-0547">Nucleotide-binding</keyword>
<dbReference type="Gene3D" id="3.40.50.300">
    <property type="entry name" value="P-loop containing nucleotide triphosphate hydrolases"/>
    <property type="match status" value="1"/>
</dbReference>
<evidence type="ECO:0000313" key="10">
    <source>
        <dbReference type="EMBL" id="MEY8763116.1"/>
    </source>
</evidence>
<evidence type="ECO:0000256" key="5">
    <source>
        <dbReference type="ARBA" id="ARBA00022756"/>
    </source>
</evidence>
<comment type="subunit">
    <text evidence="9">Homodimer.</text>
</comment>
<comment type="catalytic activity">
    <reaction evidence="9">
        <text>(7R,8S)-7,8-diammoniononanoate + CO2 + ATP = (4R,5S)-dethiobiotin + ADP + phosphate + 3 H(+)</text>
        <dbReference type="Rhea" id="RHEA:15805"/>
        <dbReference type="ChEBI" id="CHEBI:15378"/>
        <dbReference type="ChEBI" id="CHEBI:16526"/>
        <dbReference type="ChEBI" id="CHEBI:30616"/>
        <dbReference type="ChEBI" id="CHEBI:43474"/>
        <dbReference type="ChEBI" id="CHEBI:149469"/>
        <dbReference type="ChEBI" id="CHEBI:149473"/>
        <dbReference type="ChEBI" id="CHEBI:456216"/>
        <dbReference type="EC" id="6.3.3.3"/>
    </reaction>
</comment>
<comment type="catalytic activity">
    <reaction evidence="8">
        <text>(7R,8S)-8-amino-7-(carboxyamino)nonanoate + ATP = (4R,5S)-dethiobiotin + ADP + phosphate + H(+)</text>
        <dbReference type="Rhea" id="RHEA:63684"/>
        <dbReference type="ChEBI" id="CHEBI:15378"/>
        <dbReference type="ChEBI" id="CHEBI:30616"/>
        <dbReference type="ChEBI" id="CHEBI:43474"/>
        <dbReference type="ChEBI" id="CHEBI:149470"/>
        <dbReference type="ChEBI" id="CHEBI:149473"/>
        <dbReference type="ChEBI" id="CHEBI:456216"/>
    </reaction>
</comment>
<reference evidence="10 11" key="1">
    <citation type="submission" date="2024-08" db="EMBL/GenBank/DDBJ databases">
        <title>Clostridium lapicellarii sp. nov., and Clostridium renhuaiense sp. nov., two species isolated from the mud in a fermentation cellar used for producing sauce-flavour Chinese liquors.</title>
        <authorList>
            <person name="Yang F."/>
            <person name="Wang H."/>
            <person name="Chen L.Q."/>
            <person name="Zhou N."/>
            <person name="Lu J.J."/>
            <person name="Pu X.X."/>
            <person name="Wan B."/>
            <person name="Wang L."/>
            <person name="Liu S.J."/>
        </authorList>
    </citation>
    <scope>NUCLEOTIDE SEQUENCE [LARGE SCALE GENOMIC DNA]</scope>
    <source>
        <strain evidence="10 11">MT-113</strain>
    </source>
</reference>
<feature type="binding site" evidence="9">
    <location>
        <begin position="116"/>
        <end position="119"/>
    </location>
    <ligand>
        <name>ATP</name>
        <dbReference type="ChEBI" id="CHEBI:30616"/>
    </ligand>
</feature>
<evidence type="ECO:0000256" key="4">
    <source>
        <dbReference type="ARBA" id="ARBA00022741"/>
    </source>
</evidence>
<keyword evidence="7 9" id="KW-0460">Magnesium</keyword>
<feature type="binding site" evidence="9">
    <location>
        <begin position="13"/>
        <end position="18"/>
    </location>
    <ligand>
        <name>ATP</name>
        <dbReference type="ChEBI" id="CHEBI:30616"/>
    </ligand>
</feature>
<dbReference type="EMBL" id="JBGFFE010000005">
    <property type="protein sequence ID" value="MEY8763116.1"/>
    <property type="molecule type" value="Genomic_DNA"/>
</dbReference>
<evidence type="ECO:0000256" key="9">
    <source>
        <dbReference type="HAMAP-Rule" id="MF_00336"/>
    </source>
</evidence>
<evidence type="ECO:0000256" key="2">
    <source>
        <dbReference type="ARBA" id="ARBA00022598"/>
    </source>
</evidence>
<feature type="binding site" evidence="9">
    <location>
        <position position="42"/>
    </location>
    <ligand>
        <name>substrate</name>
    </ligand>
</feature>
<comment type="caution">
    <text evidence="9">Lacks conserved residue(s) required for the propagation of feature annotation.</text>
</comment>
<dbReference type="RefSeq" id="WP_369868632.1">
    <property type="nucleotide sequence ID" value="NZ_JBGFFE010000005.1"/>
</dbReference>
<dbReference type="SUPFAM" id="SSF52540">
    <property type="entry name" value="P-loop containing nucleoside triphosphate hydrolases"/>
    <property type="match status" value="1"/>
</dbReference>
<feature type="active site" evidence="9">
    <location>
        <position position="38"/>
    </location>
</feature>
<dbReference type="EC" id="6.3.3.3" evidence="9"/>
<feature type="binding site" evidence="9">
    <location>
        <position position="17"/>
    </location>
    <ligand>
        <name>Mg(2+)</name>
        <dbReference type="ChEBI" id="CHEBI:18420"/>
    </ligand>
</feature>
<dbReference type="PIRSF" id="PIRSF006755">
    <property type="entry name" value="DTB_synth"/>
    <property type="match status" value="1"/>
</dbReference>
<name>A0ABV4DXA7_9CLOT</name>
<evidence type="ECO:0000256" key="7">
    <source>
        <dbReference type="ARBA" id="ARBA00022842"/>
    </source>
</evidence>
<keyword evidence="2 9" id="KW-0436">Ligase</keyword>
<accession>A0ABV4DXA7</accession>
<comment type="caution">
    <text evidence="10">The sequence shown here is derived from an EMBL/GenBank/DDBJ whole genome shotgun (WGS) entry which is preliminary data.</text>
</comment>
<feature type="binding site" evidence="9">
    <location>
        <position position="116"/>
    </location>
    <ligand>
        <name>Mg(2+)</name>
        <dbReference type="ChEBI" id="CHEBI:18420"/>
    </ligand>
</feature>
<evidence type="ECO:0000313" key="11">
    <source>
        <dbReference type="Proteomes" id="UP001565220"/>
    </source>
</evidence>
<feature type="binding site" evidence="9">
    <location>
        <begin position="208"/>
        <end position="210"/>
    </location>
    <ligand>
        <name>ATP</name>
        <dbReference type="ChEBI" id="CHEBI:30616"/>
    </ligand>
</feature>
<feature type="binding site" evidence="9">
    <location>
        <position position="57"/>
    </location>
    <ligand>
        <name>Mg(2+)</name>
        <dbReference type="ChEBI" id="CHEBI:18420"/>
    </ligand>
</feature>
<keyword evidence="3 9" id="KW-0479">Metal-binding</keyword>
<dbReference type="GO" id="GO:0004141">
    <property type="term" value="F:dethiobiotin synthase activity"/>
    <property type="evidence" value="ECO:0007669"/>
    <property type="project" value="UniProtKB-EC"/>
</dbReference>
<comment type="subcellular location">
    <subcellularLocation>
        <location evidence="9">Cytoplasm</location>
    </subcellularLocation>
</comment>
<dbReference type="PANTHER" id="PTHR43210">
    <property type="entry name" value="DETHIOBIOTIN SYNTHETASE"/>
    <property type="match status" value="1"/>
</dbReference>
<dbReference type="Proteomes" id="UP001565220">
    <property type="component" value="Unassembled WGS sequence"/>
</dbReference>
<organism evidence="10 11">
    <name type="scientific">Clostridium lapidicellarium</name>
    <dbReference type="NCBI Taxonomy" id="3240931"/>
    <lineage>
        <taxon>Bacteria</taxon>
        <taxon>Bacillati</taxon>
        <taxon>Bacillota</taxon>
        <taxon>Clostridia</taxon>
        <taxon>Eubacteriales</taxon>
        <taxon>Clostridiaceae</taxon>
        <taxon>Clostridium</taxon>
    </lineage>
</organism>